<sequence length="90" mass="9833">MKNPTLYAAITIQKNAEVVVAPGEAPPPAEIDTTASTVTVILERNLGNKRVIPALFALFSGILFFVFCWMLHTRDKKAAEMRAAWDGKAS</sequence>
<proteinExistence type="predicted"/>
<evidence type="ECO:0000313" key="2">
    <source>
        <dbReference type="EMBL" id="CAB4892309.1"/>
    </source>
</evidence>
<evidence type="ECO:0000256" key="1">
    <source>
        <dbReference type="SAM" id="Phobius"/>
    </source>
</evidence>
<reference evidence="2" key="1">
    <citation type="submission" date="2020-05" db="EMBL/GenBank/DDBJ databases">
        <authorList>
            <person name="Chiriac C."/>
            <person name="Salcher M."/>
            <person name="Ghai R."/>
            <person name="Kavagutti S V."/>
        </authorList>
    </citation>
    <scope>NUCLEOTIDE SEQUENCE</scope>
</reference>
<keyword evidence="1" id="KW-1133">Transmembrane helix</keyword>
<keyword evidence="1" id="KW-0472">Membrane</keyword>
<feature type="transmembrane region" description="Helical" evidence="1">
    <location>
        <begin position="51"/>
        <end position="72"/>
    </location>
</feature>
<dbReference type="AlphaFoldDB" id="A0A6J7FIP3"/>
<gene>
    <name evidence="2" type="ORF">UFOPK3519_00359</name>
</gene>
<dbReference type="EMBL" id="CAFBMG010000016">
    <property type="protein sequence ID" value="CAB4892309.1"/>
    <property type="molecule type" value="Genomic_DNA"/>
</dbReference>
<accession>A0A6J7FIP3</accession>
<keyword evidence="1" id="KW-0812">Transmembrane</keyword>
<organism evidence="2">
    <name type="scientific">freshwater metagenome</name>
    <dbReference type="NCBI Taxonomy" id="449393"/>
    <lineage>
        <taxon>unclassified sequences</taxon>
        <taxon>metagenomes</taxon>
        <taxon>ecological metagenomes</taxon>
    </lineage>
</organism>
<name>A0A6J7FIP3_9ZZZZ</name>
<protein>
    <submittedName>
        <fullName evidence="2">Unannotated protein</fullName>
    </submittedName>
</protein>